<protein>
    <submittedName>
        <fullName evidence="1">Uncharacterized protein</fullName>
    </submittedName>
</protein>
<dbReference type="HOGENOM" id="CLU_1433080_0_0_14"/>
<dbReference type="Proteomes" id="UP000008645">
    <property type="component" value="Chromosome"/>
</dbReference>
<sequence>MSLEIIDIIKDYWKNDKIDSSKLIKLSSLSIKLNEKNEYYLSISELSELIKNELNLLDDSEFRIEEYHLFWKNFLNYKDKKELKKQFKLLFSKHTNIIFYLKLTRRKNIPLAMENWIKECNQKNFNPTMLNGIISFIFSLLKKIPVRYLITMCENLSNDGIHTTEQFLSHIKEVLRYEKNKKNRLGLTIEEINR</sequence>
<reference evidence="1 2" key="1">
    <citation type="journal article" date="2011" name="J. Bacteriol.">
        <title>Complete genome sequence of the hemotrophic Mycoplasma suis strain KI3806.</title>
        <authorList>
            <person name="Oehlerking J."/>
            <person name="Kube M."/>
            <person name="Felder K.M."/>
            <person name="Matter D."/>
            <person name="Wittenbrink M.M."/>
            <person name="Schwarzenbach S."/>
            <person name="Kramer M.M."/>
            <person name="Hoelzle K."/>
            <person name="Hoelzle L.E."/>
        </authorList>
    </citation>
    <scope>NUCLEOTIDE SEQUENCE [LARGE SCALE GENOMIC DNA]</scope>
    <source>
        <strain evidence="2">KI_3806</strain>
    </source>
</reference>
<evidence type="ECO:0000313" key="1">
    <source>
        <dbReference type="EMBL" id="CBZ40900.1"/>
    </source>
</evidence>
<evidence type="ECO:0000313" key="2">
    <source>
        <dbReference type="Proteomes" id="UP000008645"/>
    </source>
</evidence>
<dbReference type="EMBL" id="FQ790233">
    <property type="protein sequence ID" value="CBZ40900.1"/>
    <property type="molecule type" value="Genomic_DNA"/>
</dbReference>
<gene>
    <name evidence="1" type="ORF">MSUIS_08070</name>
</gene>
<organism evidence="1 2">
    <name type="scientific">Mycoplasma suis (strain KI_3806)</name>
    <dbReference type="NCBI Taxonomy" id="708248"/>
    <lineage>
        <taxon>Bacteria</taxon>
        <taxon>Bacillati</taxon>
        <taxon>Mycoplasmatota</taxon>
        <taxon>Mollicutes</taxon>
        <taxon>Mycoplasmataceae</taxon>
        <taxon>Mycoplasma</taxon>
    </lineage>
</organism>
<dbReference type="AlphaFoldDB" id="F0V2L9"/>
<proteinExistence type="predicted"/>
<name>F0V2L9_MYCS3</name>
<dbReference type="RefSeq" id="WP_013609498.1">
    <property type="nucleotide sequence ID" value="NC_015153.1"/>
</dbReference>
<accession>F0V2L9</accession>
<dbReference type="KEGG" id="msk:MSUIS_08070"/>